<dbReference type="CDD" id="cd05013">
    <property type="entry name" value="SIS_RpiR"/>
    <property type="match status" value="1"/>
</dbReference>
<evidence type="ECO:0000256" key="1">
    <source>
        <dbReference type="ARBA" id="ARBA00023015"/>
    </source>
</evidence>
<accession>A0ABS6BYI8</accession>
<proteinExistence type="predicted"/>
<keyword evidence="2" id="KW-0238">DNA-binding</keyword>
<evidence type="ECO:0000313" key="7">
    <source>
        <dbReference type="Proteomes" id="UP000776252"/>
    </source>
</evidence>
<dbReference type="PANTHER" id="PTHR30514">
    <property type="entry name" value="GLUCOKINASE"/>
    <property type="match status" value="1"/>
</dbReference>
<dbReference type="Pfam" id="PF01380">
    <property type="entry name" value="SIS"/>
    <property type="match status" value="1"/>
</dbReference>
<dbReference type="InterPro" id="IPR001347">
    <property type="entry name" value="SIS_dom"/>
</dbReference>
<evidence type="ECO:0000259" key="5">
    <source>
        <dbReference type="PROSITE" id="PS51464"/>
    </source>
</evidence>
<comment type="caution">
    <text evidence="6">The sequence shown here is derived from an EMBL/GenBank/DDBJ whole genome shotgun (WGS) entry which is preliminary data.</text>
</comment>
<evidence type="ECO:0000256" key="2">
    <source>
        <dbReference type="ARBA" id="ARBA00023125"/>
    </source>
</evidence>
<reference evidence="6 7" key="1">
    <citation type="submission" date="2021-06" db="EMBL/GenBank/DDBJ databases">
        <title>Clostridia strains as spoilage organisms.</title>
        <authorList>
            <person name="Wambui J."/>
            <person name="Stephan R."/>
            <person name="Stevens M.J.A."/>
        </authorList>
    </citation>
    <scope>NUCLEOTIDE SEQUENCE [LARGE SCALE GENOMIC DNA]</scope>
    <source>
        <strain evidence="6 7">DSM 14204</strain>
    </source>
</reference>
<organism evidence="6 7">
    <name type="scientific">Clostridium frigoris</name>
    <dbReference type="NCBI Taxonomy" id="205327"/>
    <lineage>
        <taxon>Bacteria</taxon>
        <taxon>Bacillati</taxon>
        <taxon>Bacillota</taxon>
        <taxon>Clostridia</taxon>
        <taxon>Eubacteriales</taxon>
        <taxon>Clostridiaceae</taxon>
        <taxon>Clostridium</taxon>
    </lineage>
</organism>
<dbReference type="PROSITE" id="PS51071">
    <property type="entry name" value="HTH_RPIR"/>
    <property type="match status" value="1"/>
</dbReference>
<dbReference type="Proteomes" id="UP000776252">
    <property type="component" value="Unassembled WGS sequence"/>
</dbReference>
<dbReference type="InterPro" id="IPR047640">
    <property type="entry name" value="RpiR-like"/>
</dbReference>
<protein>
    <submittedName>
        <fullName evidence="6">MurR/RpiR family transcriptional regulator</fullName>
    </submittedName>
</protein>
<feature type="domain" description="HTH rpiR-type" evidence="4">
    <location>
        <begin position="1"/>
        <end position="77"/>
    </location>
</feature>
<feature type="domain" description="SIS" evidence="5">
    <location>
        <begin position="103"/>
        <end position="242"/>
    </location>
</feature>
<dbReference type="InterPro" id="IPR035472">
    <property type="entry name" value="RpiR-like_SIS"/>
</dbReference>
<dbReference type="InterPro" id="IPR000281">
    <property type="entry name" value="HTH_RpiR"/>
</dbReference>
<dbReference type="RefSeq" id="WP_216151546.1">
    <property type="nucleotide sequence ID" value="NZ_JAHLDV010000085.1"/>
</dbReference>
<keyword evidence="3" id="KW-0804">Transcription</keyword>
<evidence type="ECO:0000313" key="6">
    <source>
        <dbReference type="EMBL" id="MBU3161679.1"/>
    </source>
</evidence>
<dbReference type="Pfam" id="PF01418">
    <property type="entry name" value="HTH_6"/>
    <property type="match status" value="1"/>
</dbReference>
<evidence type="ECO:0000256" key="3">
    <source>
        <dbReference type="ARBA" id="ARBA00023163"/>
    </source>
</evidence>
<keyword evidence="1" id="KW-0805">Transcription regulation</keyword>
<keyword evidence="7" id="KW-1185">Reference proteome</keyword>
<name>A0ABS6BYI8_9CLOT</name>
<dbReference type="EMBL" id="JAHLDV010000085">
    <property type="protein sequence ID" value="MBU3161679.1"/>
    <property type="molecule type" value="Genomic_DNA"/>
</dbReference>
<gene>
    <name evidence="6" type="ORF">KPL37_18470</name>
</gene>
<sequence>MKFEDRVRIFEHKLNDTEDQIIEFIKENKKLVIDTSIQKLSEMVFTVPNTIVRLCKKLGYDGFSEFKIALKLEEETVINIVSTIPENITKTYEIMDSKAINKVAKRINEARNIFFYGVGDSLPFCEMMTKYLRCVGRKAEFFTHHHDMLFTIENTTPKDLVFVISASGETVQVLEAVKMIKEKGATIISLTHLCDNSIAKLSDISLYCFSPKQKLNNYDITDRIPMMIVLRRVIEKIWLLQS</sequence>
<evidence type="ECO:0000259" key="4">
    <source>
        <dbReference type="PROSITE" id="PS51071"/>
    </source>
</evidence>
<dbReference type="PROSITE" id="PS51464">
    <property type="entry name" value="SIS"/>
    <property type="match status" value="1"/>
</dbReference>
<dbReference type="PANTHER" id="PTHR30514:SF1">
    <property type="entry name" value="HTH-TYPE TRANSCRIPTIONAL REGULATOR HEXR-RELATED"/>
    <property type="match status" value="1"/>
</dbReference>